<proteinExistence type="predicted"/>
<dbReference type="EMBL" id="JAKMXF010000330">
    <property type="protein sequence ID" value="KAI6648531.1"/>
    <property type="molecule type" value="Genomic_DNA"/>
</dbReference>
<evidence type="ECO:0000313" key="1">
    <source>
        <dbReference type="EMBL" id="KAI6648531.1"/>
    </source>
</evidence>
<reference evidence="1 2" key="1">
    <citation type="journal article" date="2023" name="BMC Biol.">
        <title>The compact genome of the sponge Oopsacas minuta (Hexactinellida) is lacking key metazoan core genes.</title>
        <authorList>
            <person name="Santini S."/>
            <person name="Schenkelaars Q."/>
            <person name="Jourda C."/>
            <person name="Duchesne M."/>
            <person name="Belahbib H."/>
            <person name="Rocher C."/>
            <person name="Selva M."/>
            <person name="Riesgo A."/>
            <person name="Vervoort M."/>
            <person name="Leys S.P."/>
            <person name="Kodjabachian L."/>
            <person name="Le Bivic A."/>
            <person name="Borchiellini C."/>
            <person name="Claverie J.M."/>
            <person name="Renard E."/>
        </authorList>
    </citation>
    <scope>NUCLEOTIDE SEQUENCE [LARGE SCALE GENOMIC DNA]</scope>
    <source>
        <strain evidence="1">SPO-2</strain>
    </source>
</reference>
<gene>
    <name evidence="1" type="ORF">LOD99_8163</name>
</gene>
<accession>A0AAV7JIE7</accession>
<protein>
    <submittedName>
        <fullName evidence="1">Uncharacterized protein</fullName>
    </submittedName>
</protein>
<comment type="caution">
    <text evidence="1">The sequence shown here is derived from an EMBL/GenBank/DDBJ whole genome shotgun (WGS) entry which is preliminary data.</text>
</comment>
<evidence type="ECO:0000313" key="2">
    <source>
        <dbReference type="Proteomes" id="UP001165289"/>
    </source>
</evidence>
<keyword evidence="2" id="KW-1185">Reference proteome</keyword>
<dbReference type="Proteomes" id="UP001165289">
    <property type="component" value="Unassembled WGS sequence"/>
</dbReference>
<dbReference type="AlphaFoldDB" id="A0AAV7JIE7"/>
<organism evidence="1 2">
    <name type="scientific">Oopsacas minuta</name>
    <dbReference type="NCBI Taxonomy" id="111878"/>
    <lineage>
        <taxon>Eukaryota</taxon>
        <taxon>Metazoa</taxon>
        <taxon>Porifera</taxon>
        <taxon>Hexactinellida</taxon>
        <taxon>Hexasterophora</taxon>
        <taxon>Lyssacinosida</taxon>
        <taxon>Leucopsacidae</taxon>
        <taxon>Oopsacas</taxon>
    </lineage>
</organism>
<name>A0AAV7JIE7_9METZ</name>
<sequence>MAEMLIDSEGREELVYVKAEDGSYRGWRVELLVENLSSKLEEKLLLCSSCNGLLREAYICGGVYRCGVCIPEGVVWEPVNMNREIINDKMVKYQYMLEIS</sequence>